<dbReference type="AlphaFoldDB" id="A0A0G0L1R4"/>
<proteinExistence type="predicted"/>
<gene>
    <name evidence="1" type="ORF">UT08_C0003G0081</name>
</gene>
<dbReference type="STRING" id="1618570.UT08_C0003G0081"/>
<dbReference type="Proteomes" id="UP000034081">
    <property type="component" value="Unassembled WGS sequence"/>
</dbReference>
<sequence>MLVEVRRQTIAEKIHPDFKLTSLSGIFRKSSWTDYADYLLMHQPNMEPDLNPRNYVFWLDWYYEMVSEDQSDNPLGRSIRDLSDYGIKVPWELSYTEKGFEQEIPYIDGYLQLAIFQGDGFTLERELIPDRFGDPSFVERRYKDNILSTLTTIVTKEGPVGGRMLLTIDDTKSLTYQLWYQRFSFEPLDLNTLLDRNEPVFDQLEKRVRMNNYQI</sequence>
<accession>A0A0G0L1R4</accession>
<name>A0A0G0L1R4_9BACT</name>
<reference evidence="1 2" key="1">
    <citation type="journal article" date="2015" name="Nature">
        <title>rRNA introns, odd ribosomes, and small enigmatic genomes across a large radiation of phyla.</title>
        <authorList>
            <person name="Brown C.T."/>
            <person name="Hug L.A."/>
            <person name="Thomas B.C."/>
            <person name="Sharon I."/>
            <person name="Castelle C.J."/>
            <person name="Singh A."/>
            <person name="Wilkins M.J."/>
            <person name="Williams K.H."/>
            <person name="Banfield J.F."/>
        </authorList>
    </citation>
    <scope>NUCLEOTIDE SEQUENCE [LARGE SCALE GENOMIC DNA]</scope>
</reference>
<evidence type="ECO:0000313" key="2">
    <source>
        <dbReference type="Proteomes" id="UP000034081"/>
    </source>
</evidence>
<evidence type="ECO:0000313" key="1">
    <source>
        <dbReference type="EMBL" id="KKQ85918.1"/>
    </source>
</evidence>
<organism evidence="1 2">
    <name type="scientific">Candidatus Woesebacteria bacterium GW2011_GWB1_38_8</name>
    <dbReference type="NCBI Taxonomy" id="1618570"/>
    <lineage>
        <taxon>Bacteria</taxon>
        <taxon>Candidatus Woeseibacteriota</taxon>
    </lineage>
</organism>
<dbReference type="EMBL" id="LBVL01000003">
    <property type="protein sequence ID" value="KKQ85918.1"/>
    <property type="molecule type" value="Genomic_DNA"/>
</dbReference>
<protein>
    <submittedName>
        <fullName evidence="1">Uncharacterized protein</fullName>
    </submittedName>
</protein>
<comment type="caution">
    <text evidence="1">The sequence shown here is derived from an EMBL/GenBank/DDBJ whole genome shotgun (WGS) entry which is preliminary data.</text>
</comment>